<evidence type="ECO:0000313" key="6">
    <source>
        <dbReference type="Proteomes" id="UP000283841"/>
    </source>
</evidence>
<dbReference type="VEuPathDB" id="FungiDB:C8Q69DRAFT_457169"/>
<dbReference type="FunFam" id="3.40.50.720:FF:000047">
    <property type="entry name" value="NADP-dependent L-serine/L-allo-threonine dehydrogenase"/>
    <property type="match status" value="1"/>
</dbReference>
<keyword evidence="2" id="KW-0521">NADP</keyword>
<dbReference type="GeneID" id="39599157"/>
<dbReference type="EMBL" id="RCNU01000002">
    <property type="protein sequence ID" value="RWQ97919.1"/>
    <property type="molecule type" value="Genomic_DNA"/>
</dbReference>
<reference evidence="5 6" key="1">
    <citation type="journal article" date="2018" name="Front. Microbiol.">
        <title>Genomic and genetic insights into a cosmopolitan fungus, Paecilomyces variotii (Eurotiales).</title>
        <authorList>
            <person name="Urquhart A.S."/>
            <person name="Mondo S.J."/>
            <person name="Makela M.R."/>
            <person name="Hane J.K."/>
            <person name="Wiebenga A."/>
            <person name="He G."/>
            <person name="Mihaltcheva S."/>
            <person name="Pangilinan J."/>
            <person name="Lipzen A."/>
            <person name="Barry K."/>
            <person name="de Vries R.P."/>
            <person name="Grigoriev I.V."/>
            <person name="Idnurm A."/>
        </authorList>
    </citation>
    <scope>NUCLEOTIDE SEQUENCE [LARGE SCALE GENOMIC DNA]</scope>
    <source>
        <strain evidence="5 6">CBS 101075</strain>
    </source>
</reference>
<evidence type="ECO:0000256" key="2">
    <source>
        <dbReference type="ARBA" id="ARBA00022857"/>
    </source>
</evidence>
<dbReference type="RefSeq" id="XP_028487564.1">
    <property type="nucleotide sequence ID" value="XM_028629880.1"/>
</dbReference>
<protein>
    <submittedName>
        <fullName evidence="5">Oxidoreductase</fullName>
    </submittedName>
</protein>
<dbReference type="GO" id="GO:0016616">
    <property type="term" value="F:oxidoreductase activity, acting on the CH-OH group of donors, NAD or NADP as acceptor"/>
    <property type="evidence" value="ECO:0007669"/>
    <property type="project" value="UniProtKB-ARBA"/>
</dbReference>
<dbReference type="PRINTS" id="PR00081">
    <property type="entry name" value="GDHRDH"/>
</dbReference>
<dbReference type="SUPFAM" id="SSF51735">
    <property type="entry name" value="NAD(P)-binding Rossmann-fold domains"/>
    <property type="match status" value="1"/>
</dbReference>
<dbReference type="PANTHER" id="PTHR42901">
    <property type="entry name" value="ALCOHOL DEHYDROGENASE"/>
    <property type="match status" value="1"/>
</dbReference>
<dbReference type="AlphaFoldDB" id="A0A443I1G6"/>
<gene>
    <name evidence="5" type="ORF">C8Q69DRAFT_457169</name>
</gene>
<dbReference type="Pfam" id="PF00106">
    <property type="entry name" value="adh_short"/>
    <property type="match status" value="1"/>
</dbReference>
<accession>A0A443I1G6</accession>
<keyword evidence="6" id="KW-1185">Reference proteome</keyword>
<dbReference type="InterPro" id="IPR036291">
    <property type="entry name" value="NAD(P)-bd_dom_sf"/>
</dbReference>
<dbReference type="PRINTS" id="PR00080">
    <property type="entry name" value="SDRFAMILY"/>
</dbReference>
<comment type="similarity">
    <text evidence="1 4">Belongs to the short-chain dehydrogenases/reductases (SDR) family.</text>
</comment>
<evidence type="ECO:0000256" key="3">
    <source>
        <dbReference type="ARBA" id="ARBA00023002"/>
    </source>
</evidence>
<dbReference type="InterPro" id="IPR002347">
    <property type="entry name" value="SDR_fam"/>
</dbReference>
<dbReference type="InterPro" id="IPR020904">
    <property type="entry name" value="Sc_DH/Rdtase_CS"/>
</dbReference>
<name>A0A443I1G6_BYSSP</name>
<proteinExistence type="inferred from homology"/>
<sequence length="319" mass="34563">MNYLRTCTNSIRHLAQLGTPRTLPALHPSSVLSNSTFGPKAQQVFLRRAMATAQAKRLEGKTIVITGASSGIGKSTAKEFARTAPKNLKLIVTARRLDSLKQLAQEIKDEVGDGVKVLPVKLDVSNPEEVKNFVPSLPDEFKDINVLVNNAGLVKGVARAPEIAAEDMNVMFATNVTGLINMTQAILPIFKKRDEGGRGDIINIGSIAGREPYPGGSIYCATKAAIRSFTDALRKELIATRIRVIEIDPGQVETEFSVVRFYGDKKKADAVYEGCEPLTPDDIAEVIVFAAGRRENVVIADTLIFPSHQASPSAVHKKT</sequence>
<dbReference type="Proteomes" id="UP000283841">
    <property type="component" value="Unassembled WGS sequence"/>
</dbReference>
<dbReference type="PROSITE" id="PS00061">
    <property type="entry name" value="ADH_SHORT"/>
    <property type="match status" value="1"/>
</dbReference>
<dbReference type="PANTHER" id="PTHR42901:SF1">
    <property type="entry name" value="ALCOHOL DEHYDROGENASE"/>
    <property type="match status" value="1"/>
</dbReference>
<dbReference type="Gene3D" id="3.40.50.720">
    <property type="entry name" value="NAD(P)-binding Rossmann-like Domain"/>
    <property type="match status" value="1"/>
</dbReference>
<organism evidence="5 6">
    <name type="scientific">Byssochlamys spectabilis</name>
    <name type="common">Paecilomyces variotii</name>
    <dbReference type="NCBI Taxonomy" id="264951"/>
    <lineage>
        <taxon>Eukaryota</taxon>
        <taxon>Fungi</taxon>
        <taxon>Dikarya</taxon>
        <taxon>Ascomycota</taxon>
        <taxon>Pezizomycotina</taxon>
        <taxon>Eurotiomycetes</taxon>
        <taxon>Eurotiomycetidae</taxon>
        <taxon>Eurotiales</taxon>
        <taxon>Thermoascaceae</taxon>
        <taxon>Paecilomyces</taxon>
    </lineage>
</organism>
<dbReference type="CDD" id="cd05346">
    <property type="entry name" value="SDR_c5"/>
    <property type="match status" value="1"/>
</dbReference>
<keyword evidence="3" id="KW-0560">Oxidoreductase</keyword>
<evidence type="ECO:0000313" key="5">
    <source>
        <dbReference type="EMBL" id="RWQ97919.1"/>
    </source>
</evidence>
<comment type="caution">
    <text evidence="5">The sequence shown here is derived from an EMBL/GenBank/DDBJ whole genome shotgun (WGS) entry which is preliminary data.</text>
</comment>
<evidence type="ECO:0000256" key="1">
    <source>
        <dbReference type="ARBA" id="ARBA00006484"/>
    </source>
</evidence>
<evidence type="ECO:0000256" key="4">
    <source>
        <dbReference type="RuleBase" id="RU000363"/>
    </source>
</evidence>
<dbReference type="STRING" id="264951.A0A443I1G6"/>